<keyword evidence="1" id="KW-0472">Membrane</keyword>
<evidence type="ECO:0000313" key="4">
    <source>
        <dbReference type="Proteomes" id="UP001234178"/>
    </source>
</evidence>
<evidence type="ECO:0000313" key="3">
    <source>
        <dbReference type="EMBL" id="KAK4025468.1"/>
    </source>
</evidence>
<feature type="domain" description="SCP" evidence="2">
    <location>
        <begin position="4"/>
        <end position="144"/>
    </location>
</feature>
<feature type="transmembrane region" description="Helical" evidence="1">
    <location>
        <begin position="49"/>
        <end position="67"/>
    </location>
</feature>
<sequence>MWCQEKRVEDHLGLTQKLPNLVWDDGLANAAWQWVQHCQFYHDSSLHGIIMFLLSLVLIATHQNIAITMSSERSTTPNWADAAIHPWYAEVEHMDCRHVTRFRSFEAANRQTIRHITQLVWARTKAVGCAAIGYTNDVPHPKHGLD</sequence>
<dbReference type="InterPro" id="IPR014044">
    <property type="entry name" value="CAP_dom"/>
</dbReference>
<comment type="caution">
    <text evidence="3">The sequence shown here is derived from an EMBL/GenBank/DDBJ whole genome shotgun (WGS) entry which is preliminary data.</text>
</comment>
<dbReference type="InterPro" id="IPR035940">
    <property type="entry name" value="CAP_sf"/>
</dbReference>
<gene>
    <name evidence="3" type="ORF">OUZ56_014535</name>
</gene>
<dbReference type="EMBL" id="JAOYFB010000038">
    <property type="protein sequence ID" value="KAK4025468.1"/>
    <property type="molecule type" value="Genomic_DNA"/>
</dbReference>
<dbReference type="SUPFAM" id="SSF55797">
    <property type="entry name" value="PR-1-like"/>
    <property type="match status" value="1"/>
</dbReference>
<dbReference type="Gene3D" id="3.40.33.10">
    <property type="entry name" value="CAP"/>
    <property type="match status" value="1"/>
</dbReference>
<dbReference type="PRINTS" id="PR00837">
    <property type="entry name" value="V5TPXLIKE"/>
</dbReference>
<dbReference type="PANTHER" id="PTHR10334">
    <property type="entry name" value="CYSTEINE-RICH SECRETORY PROTEIN-RELATED"/>
    <property type="match status" value="1"/>
</dbReference>
<evidence type="ECO:0000256" key="1">
    <source>
        <dbReference type="SAM" id="Phobius"/>
    </source>
</evidence>
<evidence type="ECO:0000259" key="2">
    <source>
        <dbReference type="SMART" id="SM00198"/>
    </source>
</evidence>
<reference evidence="3 4" key="1">
    <citation type="journal article" date="2023" name="Nucleic Acids Res.">
        <title>The hologenome of Daphnia magna reveals possible DNA methylation and microbiome-mediated evolution of the host genome.</title>
        <authorList>
            <person name="Chaturvedi A."/>
            <person name="Li X."/>
            <person name="Dhandapani V."/>
            <person name="Marshall H."/>
            <person name="Kissane S."/>
            <person name="Cuenca-Cambronero M."/>
            <person name="Asole G."/>
            <person name="Calvet F."/>
            <person name="Ruiz-Romero M."/>
            <person name="Marangio P."/>
            <person name="Guigo R."/>
            <person name="Rago D."/>
            <person name="Mirbahai L."/>
            <person name="Eastwood N."/>
            <person name="Colbourne J.K."/>
            <person name="Zhou J."/>
            <person name="Mallon E."/>
            <person name="Orsini L."/>
        </authorList>
    </citation>
    <scope>NUCLEOTIDE SEQUENCE [LARGE SCALE GENOMIC DNA]</scope>
    <source>
        <strain evidence="3">LRV0_1</strain>
    </source>
</reference>
<accession>A0ABR0AKG4</accession>
<dbReference type="Proteomes" id="UP001234178">
    <property type="component" value="Unassembled WGS sequence"/>
</dbReference>
<proteinExistence type="predicted"/>
<protein>
    <recommendedName>
        <fullName evidence="2">SCP domain-containing protein</fullName>
    </recommendedName>
</protein>
<dbReference type="InterPro" id="IPR001283">
    <property type="entry name" value="CRISP-related"/>
</dbReference>
<dbReference type="CDD" id="cd05380">
    <property type="entry name" value="CAP_euk"/>
    <property type="match status" value="1"/>
</dbReference>
<dbReference type="SMART" id="SM00198">
    <property type="entry name" value="SCP"/>
    <property type="match status" value="1"/>
</dbReference>
<dbReference type="Pfam" id="PF00188">
    <property type="entry name" value="CAP"/>
    <property type="match status" value="1"/>
</dbReference>
<keyword evidence="4" id="KW-1185">Reference proteome</keyword>
<organism evidence="3 4">
    <name type="scientific">Daphnia magna</name>
    <dbReference type="NCBI Taxonomy" id="35525"/>
    <lineage>
        <taxon>Eukaryota</taxon>
        <taxon>Metazoa</taxon>
        <taxon>Ecdysozoa</taxon>
        <taxon>Arthropoda</taxon>
        <taxon>Crustacea</taxon>
        <taxon>Branchiopoda</taxon>
        <taxon>Diplostraca</taxon>
        <taxon>Cladocera</taxon>
        <taxon>Anomopoda</taxon>
        <taxon>Daphniidae</taxon>
        <taxon>Daphnia</taxon>
    </lineage>
</organism>
<keyword evidence="1" id="KW-0812">Transmembrane</keyword>
<name>A0ABR0AKG4_9CRUS</name>
<keyword evidence="1" id="KW-1133">Transmembrane helix</keyword>